<dbReference type="OrthoDB" id="2225914at2"/>
<dbReference type="Proteomes" id="UP000182015">
    <property type="component" value="Unassembled WGS sequence"/>
</dbReference>
<keyword evidence="2" id="KW-1185">Reference proteome</keyword>
<evidence type="ECO:0000313" key="1">
    <source>
        <dbReference type="EMBL" id="OJF71966.1"/>
    </source>
</evidence>
<dbReference type="EMBL" id="LZDD01000001">
    <property type="protein sequence ID" value="OJF71966.1"/>
    <property type="molecule type" value="Genomic_DNA"/>
</dbReference>
<dbReference type="Pfam" id="PF06124">
    <property type="entry name" value="DUF960"/>
    <property type="match status" value="1"/>
</dbReference>
<comment type="caution">
    <text evidence="1">The sequence shown here is derived from an EMBL/GenBank/DDBJ whole genome shotgun (WGS) entry which is preliminary data.</text>
</comment>
<evidence type="ECO:0008006" key="3">
    <source>
        <dbReference type="Google" id="ProtNLM"/>
    </source>
</evidence>
<reference evidence="2" key="1">
    <citation type="submission" date="2016-06" db="EMBL/GenBank/DDBJ databases">
        <authorList>
            <person name="de Vries S.P.W."/>
            <person name="Hadjirin N.F."/>
            <person name="Lay E.M."/>
            <person name="Zadoks R.N."/>
            <person name="Peacock S.J."/>
            <person name="Parkhill J."/>
            <person name="Grant A.J."/>
            <person name="Mcdougall S."/>
            <person name="Holmes M.A."/>
        </authorList>
    </citation>
    <scope>NUCLEOTIDE SEQUENCE [LARGE SCALE GENOMIC DNA]</scope>
    <source>
        <strain evidence="2">NZ1587</strain>
    </source>
</reference>
<dbReference type="RefSeq" id="WP_071792606.1">
    <property type="nucleotide sequence ID" value="NZ_LZDD01000001.1"/>
</dbReference>
<sequence>MAFQNTKERYASFGVATSIAPEIIDTFWQIIDENLRGVFPLENILLFKLIRNDKRKLSIEYHDKKNETLIVFDYDYPYDPFLPKYVYAVDNAGIETILLNHELH</sequence>
<dbReference type="STRING" id="1856638.A9Q68_00020"/>
<organism evidence="1 2">
    <name type="scientific">Streptococcus bovimastitidis</name>
    <dbReference type="NCBI Taxonomy" id="1856638"/>
    <lineage>
        <taxon>Bacteria</taxon>
        <taxon>Bacillati</taxon>
        <taxon>Bacillota</taxon>
        <taxon>Bacilli</taxon>
        <taxon>Lactobacillales</taxon>
        <taxon>Streptococcaceae</taxon>
        <taxon>Streptococcus</taxon>
    </lineage>
</organism>
<gene>
    <name evidence="1" type="ORF">A9Q68_00020</name>
</gene>
<dbReference type="AlphaFoldDB" id="A0A1L8MML0"/>
<dbReference type="Gene3D" id="3.10.450.150">
    <property type="entry name" value="enterococcus faecalis protein"/>
    <property type="match status" value="1"/>
</dbReference>
<name>A0A1L8MML0_9STRE</name>
<proteinExistence type="predicted"/>
<protein>
    <recommendedName>
        <fullName evidence="3">GTP cyclohydrolase</fullName>
    </recommendedName>
</protein>
<dbReference type="InterPro" id="IPR009303">
    <property type="entry name" value="DUF960"/>
</dbReference>
<evidence type="ECO:0000313" key="2">
    <source>
        <dbReference type="Proteomes" id="UP000182015"/>
    </source>
</evidence>
<accession>A0A1L8MML0</accession>